<dbReference type="GO" id="GO:0000160">
    <property type="term" value="P:phosphorelay signal transduction system"/>
    <property type="evidence" value="ECO:0007669"/>
    <property type="project" value="InterPro"/>
</dbReference>
<accession>A0A7D4GJJ8</accession>
<dbReference type="SUPFAM" id="SSF46894">
    <property type="entry name" value="C-terminal effector domain of the bipartite response regulators"/>
    <property type="match status" value="1"/>
</dbReference>
<organism evidence="6 7">
    <name type="scientific">Prevotella melaninogenica</name>
    <dbReference type="NCBI Taxonomy" id="28132"/>
    <lineage>
        <taxon>Bacteria</taxon>
        <taxon>Pseudomonadati</taxon>
        <taxon>Bacteroidota</taxon>
        <taxon>Bacteroidia</taxon>
        <taxon>Bacteroidales</taxon>
        <taxon>Prevotellaceae</taxon>
        <taxon>Prevotella</taxon>
    </lineage>
</organism>
<reference evidence="6 7" key="1">
    <citation type="submission" date="2020-05" db="EMBL/GenBank/DDBJ databases">
        <title>FDA dAtabase for Regulatory Grade micrObial Sequences (FDA-ARGOS): Supporting development and validation of Infectious Disease Dx tests.</title>
        <authorList>
            <person name="Moreno J."/>
            <person name="Tallon L."/>
            <person name="Sadzewicz L."/>
            <person name="Zhao X."/>
            <person name="Vavikolanu K."/>
            <person name="Mehta A."/>
            <person name="Aluvathingal J."/>
            <person name="Nadendla S."/>
            <person name="Myers T."/>
            <person name="Yan Y."/>
            <person name="Sichtig H."/>
        </authorList>
    </citation>
    <scope>NUCLEOTIDE SEQUENCE [LARGE SCALE GENOMIC DNA]</scope>
    <source>
        <strain evidence="6 7">FDAARGOS_760</strain>
    </source>
</reference>
<feature type="region of interest" description="Disordered" evidence="2">
    <location>
        <begin position="239"/>
        <end position="261"/>
    </location>
</feature>
<gene>
    <name evidence="6" type="ORF">FIU21_11270</name>
</gene>
<feature type="signal peptide" evidence="4">
    <location>
        <begin position="1"/>
        <end position="20"/>
    </location>
</feature>
<feature type="domain" description="OmpR/PhoB-type" evidence="5">
    <location>
        <begin position="167"/>
        <end position="240"/>
    </location>
</feature>
<evidence type="ECO:0000313" key="6">
    <source>
        <dbReference type="EMBL" id="QKH89466.1"/>
    </source>
</evidence>
<protein>
    <submittedName>
        <fullName evidence="6">Helix-turn-helix domain-containing protein</fullName>
    </submittedName>
</protein>
<dbReference type="Proteomes" id="UP000500843">
    <property type="component" value="Chromosome 2"/>
</dbReference>
<feature type="chain" id="PRO_5028870649" evidence="4">
    <location>
        <begin position="21"/>
        <end position="261"/>
    </location>
</feature>
<proteinExistence type="predicted"/>
<keyword evidence="3" id="KW-1133">Transmembrane helix</keyword>
<dbReference type="GO" id="GO:0003677">
    <property type="term" value="F:DNA binding"/>
    <property type="evidence" value="ECO:0007669"/>
    <property type="project" value="UniProtKB-KW"/>
</dbReference>
<evidence type="ECO:0000256" key="2">
    <source>
        <dbReference type="SAM" id="MobiDB-lite"/>
    </source>
</evidence>
<dbReference type="EMBL" id="CP054011">
    <property type="protein sequence ID" value="QKH89466.1"/>
    <property type="molecule type" value="Genomic_DNA"/>
</dbReference>
<sequence length="261" mass="29843">MRPISSVIIFLLLVCSAVWAGFASYHCAETAIVQDMNQALSKTLAGKREAWITPDTIQSYRQYLQIADLRRRSFVSYALGEDSHSLCSRQMRWQSAGHSLLFQSYADCSFATVWGLSDQRLPFAFLLLALVWMTVSIVYFRRHRAGRLVLGRMVYAASDHSFRDWHGEKIAFTPMQQQLMELFINATDRKLSKAVICETLWPKKPDASETLYTLIRRLKPIVSERCGLKIVADRGDGYRLASDSSSKKMSDSLSKWNRCHL</sequence>
<keyword evidence="4" id="KW-0732">Signal</keyword>
<evidence type="ECO:0000256" key="4">
    <source>
        <dbReference type="SAM" id="SignalP"/>
    </source>
</evidence>
<keyword evidence="3" id="KW-0812">Transmembrane</keyword>
<dbReference type="Pfam" id="PF00486">
    <property type="entry name" value="Trans_reg_C"/>
    <property type="match status" value="1"/>
</dbReference>
<keyword evidence="3" id="KW-0472">Membrane</keyword>
<dbReference type="InterPro" id="IPR036388">
    <property type="entry name" value="WH-like_DNA-bd_sf"/>
</dbReference>
<dbReference type="AlphaFoldDB" id="A0A7D4GJJ8"/>
<keyword evidence="1" id="KW-0238">DNA-binding</keyword>
<dbReference type="GO" id="GO:0006355">
    <property type="term" value="P:regulation of DNA-templated transcription"/>
    <property type="evidence" value="ECO:0007669"/>
    <property type="project" value="InterPro"/>
</dbReference>
<dbReference type="Gene3D" id="1.10.10.10">
    <property type="entry name" value="Winged helix-like DNA-binding domain superfamily/Winged helix DNA-binding domain"/>
    <property type="match status" value="1"/>
</dbReference>
<dbReference type="RefSeq" id="WP_004361031.1">
    <property type="nucleotide sequence ID" value="NZ_CP054011.1"/>
</dbReference>
<dbReference type="InterPro" id="IPR001867">
    <property type="entry name" value="OmpR/PhoB-type_DNA-bd"/>
</dbReference>
<evidence type="ECO:0000256" key="3">
    <source>
        <dbReference type="SAM" id="Phobius"/>
    </source>
</evidence>
<dbReference type="InterPro" id="IPR016032">
    <property type="entry name" value="Sig_transdc_resp-reg_C-effctor"/>
</dbReference>
<dbReference type="SMART" id="SM00862">
    <property type="entry name" value="Trans_reg_C"/>
    <property type="match status" value="1"/>
</dbReference>
<evidence type="ECO:0000256" key="1">
    <source>
        <dbReference type="ARBA" id="ARBA00023125"/>
    </source>
</evidence>
<evidence type="ECO:0000313" key="7">
    <source>
        <dbReference type="Proteomes" id="UP000500843"/>
    </source>
</evidence>
<evidence type="ECO:0000259" key="5">
    <source>
        <dbReference type="SMART" id="SM00862"/>
    </source>
</evidence>
<name>A0A7D4GJJ8_9BACT</name>
<feature type="transmembrane region" description="Helical" evidence="3">
    <location>
        <begin position="121"/>
        <end position="140"/>
    </location>
</feature>